<proteinExistence type="predicted"/>
<dbReference type="Proteomes" id="UP000308549">
    <property type="component" value="Unassembled WGS sequence"/>
</dbReference>
<dbReference type="EMBL" id="NAJL01000067">
    <property type="protein sequence ID" value="TKA22743.1"/>
    <property type="molecule type" value="Genomic_DNA"/>
</dbReference>
<reference evidence="1 2" key="1">
    <citation type="submission" date="2017-03" db="EMBL/GenBank/DDBJ databases">
        <title>Genomes of endolithic fungi from Antarctica.</title>
        <authorList>
            <person name="Coleine C."/>
            <person name="Masonjones S."/>
            <person name="Stajich J.E."/>
        </authorList>
    </citation>
    <scope>NUCLEOTIDE SEQUENCE [LARGE SCALE GENOMIC DNA]</scope>
    <source>
        <strain evidence="1 2">CCFEE 6315</strain>
    </source>
</reference>
<evidence type="ECO:0000313" key="2">
    <source>
        <dbReference type="Proteomes" id="UP000308549"/>
    </source>
</evidence>
<dbReference type="OrthoDB" id="5240110at2759"/>
<comment type="caution">
    <text evidence="1">The sequence shown here is derived from an EMBL/GenBank/DDBJ whole genome shotgun (WGS) entry which is preliminary data.</text>
</comment>
<accession>A0A4U0TLC9</accession>
<protein>
    <submittedName>
        <fullName evidence="1">Uncharacterized protein</fullName>
    </submittedName>
</protein>
<sequence>MIWRGDNGFILRDKTDHEVYKMLFDVYRLRMEDGAADRGKISGLYAGEDSAAGFTKFLEKAEAKGAILPGGWKDEKRAACEGMGSAATGRSGLYRKVSKTDIQEYCGEYTPIELRMLEAWVLKNGSMKSDIMATTLPSALTKRTFSTSSAPKASVLFALSSLSNSRETQHFNKLSRLDRVEHSPPLKLIEQSEVHPFPLPTPPPRLPEPETPGTQTFKTAAQVWDEKALSVGRAVLAGHARQVGEMELALQRERQRAVERETEVEEERLAWLKERAKSRAEMRQAGVLLLLSIGTATGLATWRFWPEKGGVAAVADSGAMGRKIAERAQGAMSGSESVGSAGGLEPVVQAAPLATASATQAAGTAPAPAVEPALASLPPVASTSVTAPPTTSWWQNLFWKQQ</sequence>
<name>A0A4U0TLC9_9PEZI</name>
<evidence type="ECO:0000313" key="1">
    <source>
        <dbReference type="EMBL" id="TKA22743.1"/>
    </source>
</evidence>
<keyword evidence="2" id="KW-1185">Reference proteome</keyword>
<dbReference type="AlphaFoldDB" id="A0A4U0TLC9"/>
<organism evidence="1 2">
    <name type="scientific">Salinomyces thailandicus</name>
    <dbReference type="NCBI Taxonomy" id="706561"/>
    <lineage>
        <taxon>Eukaryota</taxon>
        <taxon>Fungi</taxon>
        <taxon>Dikarya</taxon>
        <taxon>Ascomycota</taxon>
        <taxon>Pezizomycotina</taxon>
        <taxon>Dothideomycetes</taxon>
        <taxon>Dothideomycetidae</taxon>
        <taxon>Mycosphaerellales</taxon>
        <taxon>Teratosphaeriaceae</taxon>
        <taxon>Salinomyces</taxon>
    </lineage>
</organism>
<gene>
    <name evidence="1" type="ORF">B0A50_08402</name>
</gene>